<evidence type="ECO:0000313" key="3">
    <source>
        <dbReference type="EMBL" id="RDB70255.1"/>
    </source>
</evidence>
<feature type="transmembrane region" description="Helical" evidence="1">
    <location>
        <begin position="271"/>
        <end position="288"/>
    </location>
</feature>
<protein>
    <submittedName>
        <fullName evidence="3">Glycosyltransferase family 2 protein</fullName>
    </submittedName>
</protein>
<evidence type="ECO:0000259" key="2">
    <source>
        <dbReference type="Pfam" id="PF00535"/>
    </source>
</evidence>
<proteinExistence type="predicted"/>
<name>A0A369MEK4_EGGLN</name>
<dbReference type="CDD" id="cd00761">
    <property type="entry name" value="Glyco_tranf_GTA_type"/>
    <property type="match status" value="1"/>
</dbReference>
<dbReference type="InterPro" id="IPR029044">
    <property type="entry name" value="Nucleotide-diphossugar_trans"/>
</dbReference>
<gene>
    <name evidence="3" type="ORF">C1875_07725</name>
</gene>
<dbReference type="PANTHER" id="PTHR22916">
    <property type="entry name" value="GLYCOSYLTRANSFERASE"/>
    <property type="match status" value="1"/>
</dbReference>
<keyword evidence="1" id="KW-1133">Transmembrane helix</keyword>
<comment type="caution">
    <text evidence="3">The sequence shown here is derived from an EMBL/GenBank/DDBJ whole genome shotgun (WGS) entry which is preliminary data.</text>
</comment>
<keyword evidence="1" id="KW-0472">Membrane</keyword>
<evidence type="ECO:0000313" key="4">
    <source>
        <dbReference type="Proteomes" id="UP000253970"/>
    </source>
</evidence>
<dbReference type="SUPFAM" id="SSF53448">
    <property type="entry name" value="Nucleotide-diphospho-sugar transferases"/>
    <property type="match status" value="1"/>
</dbReference>
<dbReference type="InterPro" id="IPR001173">
    <property type="entry name" value="Glyco_trans_2-like"/>
</dbReference>
<dbReference type="AlphaFoldDB" id="A0A369MEK4"/>
<feature type="domain" description="Glycosyltransferase 2-like" evidence="2">
    <location>
        <begin position="5"/>
        <end position="135"/>
    </location>
</feature>
<dbReference type="EMBL" id="PPTU01000010">
    <property type="protein sequence ID" value="RDB70255.1"/>
    <property type="molecule type" value="Genomic_DNA"/>
</dbReference>
<evidence type="ECO:0000256" key="1">
    <source>
        <dbReference type="SAM" id="Phobius"/>
    </source>
</evidence>
<sequence length="289" mass="32920">MEDICIFTPTYNRAHTLSLLFDSLVGQNSQRFYWLVVDDGSTDETEALIKRFSLASPFRVVYVKQENGGKQRAYNTGVEHCESELFFCVDSDDVLVPSAVETILNAWEAYRADASVAGLVGLCGRDENTPLGTGMPQSSGTITFWDLYYKKGHKGDSAVVHRTDVLRRYPFFVAEGEKFMAEPYVYHQIDQEYVLGIVDAVLIVREYLKDGYTYNIRRITKQNPVGYRILKRMYIEYSDTLYLKFYNSILYLVGCRLSGMKGGVKSAPYPLIAALAYLPAFFLCKTVYR</sequence>
<dbReference type="Proteomes" id="UP000253970">
    <property type="component" value="Unassembled WGS sequence"/>
</dbReference>
<dbReference type="Gene3D" id="3.90.550.10">
    <property type="entry name" value="Spore Coat Polysaccharide Biosynthesis Protein SpsA, Chain A"/>
    <property type="match status" value="1"/>
</dbReference>
<reference evidence="3 4" key="1">
    <citation type="journal article" date="2018" name="Elife">
        <title>Discovery and characterization of a prevalent human gut bacterial enzyme sufficient for the inactivation of a family of plant toxins.</title>
        <authorList>
            <person name="Koppel N."/>
            <person name="Bisanz J.E."/>
            <person name="Pandelia M.E."/>
            <person name="Turnbaugh P.J."/>
            <person name="Balskus E.P."/>
        </authorList>
    </citation>
    <scope>NUCLEOTIDE SEQUENCE [LARGE SCALE GENOMIC DNA]</scope>
    <source>
        <strain evidence="3 4">W1 BHI 6</strain>
    </source>
</reference>
<dbReference type="GO" id="GO:0016740">
    <property type="term" value="F:transferase activity"/>
    <property type="evidence" value="ECO:0007669"/>
    <property type="project" value="UniProtKB-KW"/>
</dbReference>
<dbReference type="Pfam" id="PF00535">
    <property type="entry name" value="Glycos_transf_2"/>
    <property type="match status" value="1"/>
</dbReference>
<organism evidence="3 4">
    <name type="scientific">Eggerthella lenta</name>
    <name type="common">Eubacterium lentum</name>
    <dbReference type="NCBI Taxonomy" id="84112"/>
    <lineage>
        <taxon>Bacteria</taxon>
        <taxon>Bacillati</taxon>
        <taxon>Actinomycetota</taxon>
        <taxon>Coriobacteriia</taxon>
        <taxon>Eggerthellales</taxon>
        <taxon>Eggerthellaceae</taxon>
        <taxon>Eggerthella</taxon>
    </lineage>
</organism>
<keyword evidence="3" id="KW-0808">Transferase</keyword>
<accession>A0A369MEK4</accession>
<dbReference type="RefSeq" id="WP_114533785.1">
    <property type="nucleotide sequence ID" value="NZ_PPTU01000010.1"/>
</dbReference>
<keyword evidence="1" id="KW-0812">Transmembrane</keyword>